<proteinExistence type="predicted"/>
<keyword evidence="3" id="KW-1185">Reference proteome</keyword>
<dbReference type="OrthoDB" id="9794786at2"/>
<dbReference type="Pfam" id="PF14229">
    <property type="entry name" value="DUF4332"/>
    <property type="match status" value="1"/>
</dbReference>
<evidence type="ECO:0000259" key="1">
    <source>
        <dbReference type="Pfam" id="PF14229"/>
    </source>
</evidence>
<dbReference type="RefSeq" id="WP_102330906.1">
    <property type="nucleotide sequence ID" value="NZ_CP058566.2"/>
</dbReference>
<feature type="domain" description="DUF4332" evidence="1">
    <location>
        <begin position="9"/>
        <end position="129"/>
    </location>
</feature>
<evidence type="ECO:0000313" key="3">
    <source>
        <dbReference type="Proteomes" id="UP000235653"/>
    </source>
</evidence>
<sequence length="135" mass="14947">MMASISEIEGIGPKNAEKLNTVGIKTVEKLLEMGASPKGRKEIAEKTGIGEVSILEWVNRADLFRIKGVGEEFSDLLEAAGVDTVKELAQRKPDNLLAKLTEVNMEKKLVRRMPVLSAVTDWVKQAKELPRIVTY</sequence>
<evidence type="ECO:0000313" key="2">
    <source>
        <dbReference type="EMBL" id="PPD57896.1"/>
    </source>
</evidence>
<organism evidence="2 3">
    <name type="scientific">Dehalogenimonas etheniformans</name>
    <dbReference type="NCBI Taxonomy" id="1536648"/>
    <lineage>
        <taxon>Bacteria</taxon>
        <taxon>Bacillati</taxon>
        <taxon>Chloroflexota</taxon>
        <taxon>Dehalococcoidia</taxon>
        <taxon>Dehalococcoidales</taxon>
        <taxon>Dehalococcoidaceae</taxon>
        <taxon>Dehalogenimonas</taxon>
    </lineage>
</organism>
<accession>A0A2P5P6G7</accession>
<dbReference type="AlphaFoldDB" id="A0A2P5P6G7"/>
<dbReference type="InterPro" id="IPR025567">
    <property type="entry name" value="DUF4332"/>
</dbReference>
<gene>
    <name evidence="2" type="ORF">JP09_006250</name>
</gene>
<dbReference type="EMBL" id="JQAN02000010">
    <property type="protein sequence ID" value="PPD57896.1"/>
    <property type="molecule type" value="Genomic_DNA"/>
</dbReference>
<dbReference type="Proteomes" id="UP000235653">
    <property type="component" value="Unassembled WGS sequence"/>
</dbReference>
<comment type="caution">
    <text evidence="2">The sequence shown here is derived from an EMBL/GenBank/DDBJ whole genome shotgun (WGS) entry which is preliminary data.</text>
</comment>
<dbReference type="Gene3D" id="1.10.150.20">
    <property type="entry name" value="5' to 3' exonuclease, C-terminal subdomain"/>
    <property type="match status" value="2"/>
</dbReference>
<name>A0A2P5P6G7_9CHLR</name>
<protein>
    <submittedName>
        <fullName evidence="2">DUF4332 domain-containing protein</fullName>
    </submittedName>
</protein>
<reference evidence="2 3" key="1">
    <citation type="journal article" date="2017" name="ISME J.">
        <title>Grape pomace compost harbors organohalide-respiring Dehalogenimonas species with novel reductive dehalogenase genes.</title>
        <authorList>
            <person name="Yang Y."/>
            <person name="Higgins S.A."/>
            <person name="Yan J."/>
            <person name="Simsir B."/>
            <person name="Chourey K."/>
            <person name="Iyer R."/>
            <person name="Hettich R.L."/>
            <person name="Baldwin B."/>
            <person name="Ogles D.M."/>
            <person name="Loffler F.E."/>
        </authorList>
    </citation>
    <scope>NUCLEOTIDE SEQUENCE [LARGE SCALE GENOMIC DNA]</scope>
    <source>
        <strain evidence="2 3">GP</strain>
    </source>
</reference>